<dbReference type="EMBL" id="LWBO01000012">
    <property type="protein sequence ID" value="OQP48583.1"/>
    <property type="molecule type" value="Genomic_DNA"/>
</dbReference>
<reference evidence="3 4" key="1">
    <citation type="submission" date="2016-04" db="EMBL/GenBank/DDBJ databases">
        <authorList>
            <person name="Chen L."/>
            <person name="Zhuang W."/>
            <person name="Wang G."/>
        </authorList>
    </citation>
    <scope>NUCLEOTIDE SEQUENCE [LARGE SCALE GENOMIC DNA]</scope>
    <source>
        <strain evidence="4">GR20</strain>
    </source>
</reference>
<accession>A0ABX3NWY2</accession>
<comment type="caution">
    <text evidence="3">The sequence shown here is derived from an EMBL/GenBank/DDBJ whole genome shotgun (WGS) entry which is preliminary data.</text>
</comment>
<evidence type="ECO:0000313" key="3">
    <source>
        <dbReference type="EMBL" id="OQP48583.1"/>
    </source>
</evidence>
<sequence>MLLIEMSIDLTMLVGAIAIAFIAGFLLRSSQMKKQKKKVNELEREMMANHAEILELQQEKLALEKQLKGVSNIPVIPITAKDEKKSEKLQDKSTGSK</sequence>
<feature type="coiled-coil region" evidence="1">
    <location>
        <begin position="32"/>
        <end position="73"/>
    </location>
</feature>
<keyword evidence="2" id="KW-1133">Transmembrane helix</keyword>
<evidence type="ECO:0000256" key="1">
    <source>
        <dbReference type="SAM" id="Coils"/>
    </source>
</evidence>
<proteinExistence type="predicted"/>
<evidence type="ECO:0000256" key="2">
    <source>
        <dbReference type="SAM" id="Phobius"/>
    </source>
</evidence>
<protein>
    <recommendedName>
        <fullName evidence="5">Lipopolysaccharide assembly protein A domain-containing protein</fullName>
    </recommendedName>
</protein>
<gene>
    <name evidence="3" type="ORF">A4D02_07695</name>
</gene>
<name>A0ABX3NWY2_9BACT</name>
<organism evidence="3 4">
    <name type="scientific">Niastella koreensis</name>
    <dbReference type="NCBI Taxonomy" id="354356"/>
    <lineage>
        <taxon>Bacteria</taxon>
        <taxon>Pseudomonadati</taxon>
        <taxon>Bacteroidota</taxon>
        <taxon>Chitinophagia</taxon>
        <taxon>Chitinophagales</taxon>
        <taxon>Chitinophagaceae</taxon>
        <taxon>Niastella</taxon>
    </lineage>
</organism>
<keyword evidence="2" id="KW-0812">Transmembrane</keyword>
<evidence type="ECO:0000313" key="4">
    <source>
        <dbReference type="Proteomes" id="UP000192277"/>
    </source>
</evidence>
<evidence type="ECO:0008006" key="5">
    <source>
        <dbReference type="Google" id="ProtNLM"/>
    </source>
</evidence>
<dbReference type="Proteomes" id="UP000192277">
    <property type="component" value="Unassembled WGS sequence"/>
</dbReference>
<keyword evidence="4" id="KW-1185">Reference proteome</keyword>
<feature type="transmembrane region" description="Helical" evidence="2">
    <location>
        <begin position="6"/>
        <end position="27"/>
    </location>
</feature>
<keyword evidence="2" id="KW-0472">Membrane</keyword>
<keyword evidence="1" id="KW-0175">Coiled coil</keyword>